<comment type="similarity">
    <text evidence="1">Belongs to the nematode receptor-like protein sre family.</text>
</comment>
<evidence type="ECO:0000256" key="1">
    <source>
        <dbReference type="ARBA" id="ARBA00006803"/>
    </source>
</evidence>
<reference evidence="3" key="1">
    <citation type="submission" date="2023-10" db="EMBL/GenBank/DDBJ databases">
        <title>Genome assembly of Pristionchus species.</title>
        <authorList>
            <person name="Yoshida K."/>
            <person name="Sommer R.J."/>
        </authorList>
    </citation>
    <scope>NUCLEOTIDE SEQUENCE</scope>
    <source>
        <strain evidence="3">RS5133</strain>
    </source>
</reference>
<dbReference type="EMBL" id="BTSY01000004">
    <property type="protein sequence ID" value="GMT22084.1"/>
    <property type="molecule type" value="Genomic_DNA"/>
</dbReference>
<dbReference type="Pfam" id="PF03125">
    <property type="entry name" value="Sre"/>
    <property type="match status" value="1"/>
</dbReference>
<gene>
    <name evidence="3" type="ORF">PFISCL1PPCAC_13381</name>
</gene>
<evidence type="ECO:0000313" key="4">
    <source>
        <dbReference type="Proteomes" id="UP001432322"/>
    </source>
</evidence>
<dbReference type="GO" id="GO:0016020">
    <property type="term" value="C:membrane"/>
    <property type="evidence" value="ECO:0007669"/>
    <property type="project" value="InterPro"/>
</dbReference>
<dbReference type="InterPro" id="IPR004151">
    <property type="entry name" value="7TM_GPCR_serpentine_rcpt_Sre"/>
</dbReference>
<dbReference type="InterPro" id="IPR052860">
    <property type="entry name" value="NRL-GPCR1"/>
</dbReference>
<dbReference type="PANTHER" id="PTHR47521:SF7">
    <property type="entry name" value="SERPENTINE RECEPTOR CLASS EPSILON-6"/>
    <property type="match status" value="1"/>
</dbReference>
<keyword evidence="4" id="KW-1185">Reference proteome</keyword>
<dbReference type="PANTHER" id="PTHR47521">
    <property type="entry name" value="SERPENTINE RECEPTOR, CLASS E (EPSILON)-RELATED"/>
    <property type="match status" value="1"/>
</dbReference>
<dbReference type="Proteomes" id="UP001432322">
    <property type="component" value="Unassembled WGS sequence"/>
</dbReference>
<evidence type="ECO:0008006" key="5">
    <source>
        <dbReference type="Google" id="ProtNLM"/>
    </source>
</evidence>
<organism evidence="3 4">
    <name type="scientific">Pristionchus fissidentatus</name>
    <dbReference type="NCBI Taxonomy" id="1538716"/>
    <lineage>
        <taxon>Eukaryota</taxon>
        <taxon>Metazoa</taxon>
        <taxon>Ecdysozoa</taxon>
        <taxon>Nematoda</taxon>
        <taxon>Chromadorea</taxon>
        <taxon>Rhabditida</taxon>
        <taxon>Rhabditina</taxon>
        <taxon>Diplogasteromorpha</taxon>
        <taxon>Diplogasteroidea</taxon>
        <taxon>Neodiplogasteridae</taxon>
        <taxon>Pristionchus</taxon>
    </lineage>
</organism>
<feature type="transmembrane region" description="Helical" evidence="2">
    <location>
        <begin position="50"/>
        <end position="81"/>
    </location>
</feature>
<evidence type="ECO:0000256" key="2">
    <source>
        <dbReference type="SAM" id="Phobius"/>
    </source>
</evidence>
<proteinExistence type="inferred from homology"/>
<comment type="caution">
    <text evidence="3">The sequence shown here is derived from an EMBL/GenBank/DDBJ whole genome shotgun (WGS) entry which is preliminary data.</text>
</comment>
<feature type="non-terminal residue" evidence="3">
    <location>
        <position position="134"/>
    </location>
</feature>
<dbReference type="AlphaFoldDB" id="A0AAV5VR77"/>
<evidence type="ECO:0000313" key="3">
    <source>
        <dbReference type="EMBL" id="GMT22084.1"/>
    </source>
</evidence>
<keyword evidence="2" id="KW-0472">Membrane</keyword>
<dbReference type="GO" id="GO:0007606">
    <property type="term" value="P:sensory perception of chemical stimulus"/>
    <property type="evidence" value="ECO:0007669"/>
    <property type="project" value="InterPro"/>
</dbReference>
<sequence>SASDPLMFTADVIVDAVLGYYCSIMGSFAIERYVATRLWRWYERASPATILVLIAAESVMTIPTVIGSTMCTAGLVVYVVLRINLSVYQATCRSAFLRTYSVNERLWEGIAKGARLGGYSVSKTFQVRENVTVM</sequence>
<feature type="non-terminal residue" evidence="3">
    <location>
        <position position="1"/>
    </location>
</feature>
<keyword evidence="2" id="KW-0812">Transmembrane</keyword>
<keyword evidence="2" id="KW-1133">Transmembrane helix</keyword>
<name>A0AAV5VR77_9BILA</name>
<accession>A0AAV5VR77</accession>
<protein>
    <recommendedName>
        <fullName evidence="5">G protein-coupled receptor</fullName>
    </recommendedName>
</protein>